<dbReference type="RefSeq" id="WP_125020172.1">
    <property type="nucleotide sequence ID" value="NZ_RQVQ01000053.1"/>
</dbReference>
<keyword evidence="1" id="KW-0812">Transmembrane</keyword>
<feature type="transmembrane region" description="Helical" evidence="1">
    <location>
        <begin position="116"/>
        <end position="135"/>
    </location>
</feature>
<evidence type="ECO:0000313" key="3">
    <source>
        <dbReference type="Proteomes" id="UP000275719"/>
    </source>
</evidence>
<dbReference type="EMBL" id="RQVQ01000053">
    <property type="protein sequence ID" value="RRJ87421.1"/>
    <property type="molecule type" value="Genomic_DNA"/>
</dbReference>
<feature type="transmembrane region" description="Helical" evidence="1">
    <location>
        <begin position="44"/>
        <end position="63"/>
    </location>
</feature>
<feature type="transmembrane region" description="Helical" evidence="1">
    <location>
        <begin position="147"/>
        <end position="166"/>
    </location>
</feature>
<gene>
    <name evidence="2" type="ORF">EG240_15015</name>
</gene>
<feature type="transmembrane region" description="Helical" evidence="1">
    <location>
        <begin position="7"/>
        <end position="29"/>
    </location>
</feature>
<dbReference type="OrthoDB" id="1496229at2"/>
<name>A0A3P3VXA2_9FLAO</name>
<keyword evidence="1" id="KW-1133">Transmembrane helix</keyword>
<keyword evidence="3" id="KW-1185">Reference proteome</keyword>
<dbReference type="Proteomes" id="UP000275719">
    <property type="component" value="Unassembled WGS sequence"/>
</dbReference>
<proteinExistence type="predicted"/>
<evidence type="ECO:0000256" key="1">
    <source>
        <dbReference type="SAM" id="Phobius"/>
    </source>
</evidence>
<evidence type="ECO:0000313" key="2">
    <source>
        <dbReference type="EMBL" id="RRJ87421.1"/>
    </source>
</evidence>
<organism evidence="2 3">
    <name type="scientific">Paenimyroides tangerinum</name>
    <dbReference type="NCBI Taxonomy" id="2488728"/>
    <lineage>
        <taxon>Bacteria</taxon>
        <taxon>Pseudomonadati</taxon>
        <taxon>Bacteroidota</taxon>
        <taxon>Flavobacteriia</taxon>
        <taxon>Flavobacteriales</taxon>
        <taxon>Flavobacteriaceae</taxon>
        <taxon>Paenimyroides</taxon>
    </lineage>
</organism>
<protein>
    <submittedName>
        <fullName evidence="2">Uncharacterized protein</fullName>
    </submittedName>
</protein>
<feature type="transmembrane region" description="Helical" evidence="1">
    <location>
        <begin position="90"/>
        <end position="110"/>
    </location>
</feature>
<comment type="caution">
    <text evidence="2">The sequence shown here is derived from an EMBL/GenBank/DDBJ whole genome shotgun (WGS) entry which is preliminary data.</text>
</comment>
<dbReference type="AlphaFoldDB" id="A0A3P3VXA2"/>
<keyword evidence="1" id="KW-0472">Membrane</keyword>
<reference evidence="2 3" key="1">
    <citation type="submission" date="2018-11" db="EMBL/GenBank/DDBJ databases">
        <title>Flavobacterium sp. nov., YIM 102701-2 draft genome.</title>
        <authorList>
            <person name="Li G."/>
            <person name="Jiang Y."/>
        </authorList>
    </citation>
    <scope>NUCLEOTIDE SEQUENCE [LARGE SCALE GENOMIC DNA]</scope>
    <source>
        <strain evidence="2 3">YIM 102701-2</strain>
    </source>
</reference>
<accession>A0A3P3VXA2</accession>
<sequence length="169" mass="19271">MKNKLKLAVFSILFPFILSIILNQLHYFIPNSADGIENSIIDSIYFIMKFSPLGTLPFFISLYNNKEYRAIIENEEKNNINLNDNWIKHIIIRVGIILVICGLFFSLSLVSSGIDTGYIILYGILITIIVATIYLAIESIFLITKKLWNKLICNIILLAFVAYLIVSMS</sequence>